<name>A0AAY4AHK2_9TELE</name>
<evidence type="ECO:0008006" key="8">
    <source>
        <dbReference type="Google" id="ProtNLM"/>
    </source>
</evidence>
<keyword evidence="3 5" id="KW-1133">Transmembrane helix</keyword>
<evidence type="ECO:0000256" key="2">
    <source>
        <dbReference type="ARBA" id="ARBA00022692"/>
    </source>
</evidence>
<sequence length="268" mass="28483">WLTFTQKTSSNAPDFMKGSETEKLNLKREVGLVSAISLIGGIVIGSGIFMSPQYVLANVGSPGASLVIWTVCGTVSTLAALSYAELGTIIKESGGDFIYILRIYGAIPAFFVAFTFVLVLSPMGVTAIALSFSEYAVAPFYPGCTPPELVVKSLAVTSILVVSIANILNVRFTMAIQVVFMVAKVVGLLIIAIGGVVTLAQGNFGSLQNTETAFQNTQLAVSPIGMALYQGLWSFAGWNNLNNITEELKKPEVRSAYFLLLLLGPPVL</sequence>
<comment type="subcellular location">
    <subcellularLocation>
        <location evidence="1">Membrane</location>
        <topology evidence="1">Multi-pass membrane protein</topology>
    </subcellularLocation>
</comment>
<dbReference type="Pfam" id="PF13520">
    <property type="entry name" value="AA_permease_2"/>
    <property type="match status" value="1"/>
</dbReference>
<dbReference type="PANTHER" id="PTHR11785:SF340">
    <property type="entry name" value="AROMATIC-PREFERRING AMINO ACID TRANSPORTER"/>
    <property type="match status" value="1"/>
</dbReference>
<feature type="transmembrane region" description="Helical" evidence="5">
    <location>
        <begin position="103"/>
        <end position="129"/>
    </location>
</feature>
<keyword evidence="2 5" id="KW-0812">Transmembrane</keyword>
<evidence type="ECO:0000256" key="5">
    <source>
        <dbReference type="SAM" id="Phobius"/>
    </source>
</evidence>
<reference evidence="6" key="3">
    <citation type="submission" date="2025-09" db="UniProtKB">
        <authorList>
            <consortium name="Ensembl"/>
        </authorList>
    </citation>
    <scope>IDENTIFICATION</scope>
</reference>
<dbReference type="GO" id="GO:0015179">
    <property type="term" value="F:L-amino acid transmembrane transporter activity"/>
    <property type="evidence" value="ECO:0007669"/>
    <property type="project" value="TreeGrafter"/>
</dbReference>
<organism evidence="6 7">
    <name type="scientific">Denticeps clupeoides</name>
    <name type="common">denticle herring</name>
    <dbReference type="NCBI Taxonomy" id="299321"/>
    <lineage>
        <taxon>Eukaryota</taxon>
        <taxon>Metazoa</taxon>
        <taxon>Chordata</taxon>
        <taxon>Craniata</taxon>
        <taxon>Vertebrata</taxon>
        <taxon>Euteleostomi</taxon>
        <taxon>Actinopterygii</taxon>
        <taxon>Neopterygii</taxon>
        <taxon>Teleostei</taxon>
        <taxon>Clupei</taxon>
        <taxon>Clupeiformes</taxon>
        <taxon>Denticipitoidei</taxon>
        <taxon>Denticipitidae</taxon>
        <taxon>Denticeps</taxon>
    </lineage>
</organism>
<feature type="transmembrane region" description="Helical" evidence="5">
    <location>
        <begin position="149"/>
        <end position="168"/>
    </location>
</feature>
<dbReference type="GeneTree" id="ENSGT00940000162520"/>
<dbReference type="Ensembl" id="ENSDCDT00010008783.1">
    <property type="protein sequence ID" value="ENSDCDP00010008354.1"/>
    <property type="gene ID" value="ENSDCDG00010003773.1"/>
</dbReference>
<dbReference type="Gene3D" id="1.20.1740.10">
    <property type="entry name" value="Amino acid/polyamine transporter I"/>
    <property type="match status" value="1"/>
</dbReference>
<dbReference type="GO" id="GO:0016020">
    <property type="term" value="C:membrane"/>
    <property type="evidence" value="ECO:0007669"/>
    <property type="project" value="UniProtKB-SubCell"/>
</dbReference>
<accession>A0AAY4AHK2</accession>
<protein>
    <recommendedName>
        <fullName evidence="8">Zmp:0000001267</fullName>
    </recommendedName>
</protein>
<keyword evidence="4 5" id="KW-0472">Membrane</keyword>
<feature type="transmembrane region" description="Helical" evidence="5">
    <location>
        <begin position="175"/>
        <end position="200"/>
    </location>
</feature>
<reference evidence="6 7" key="1">
    <citation type="submission" date="2020-06" db="EMBL/GenBank/DDBJ databases">
        <authorList>
            <consortium name="Wellcome Sanger Institute Data Sharing"/>
        </authorList>
    </citation>
    <scope>NUCLEOTIDE SEQUENCE [LARGE SCALE GENOMIC DNA]</scope>
</reference>
<dbReference type="PANTHER" id="PTHR11785">
    <property type="entry name" value="AMINO ACID TRANSPORTER"/>
    <property type="match status" value="1"/>
</dbReference>
<evidence type="ECO:0000256" key="1">
    <source>
        <dbReference type="ARBA" id="ARBA00004141"/>
    </source>
</evidence>
<keyword evidence="7" id="KW-1185">Reference proteome</keyword>
<proteinExistence type="predicted"/>
<dbReference type="Proteomes" id="UP000694580">
    <property type="component" value="Chromosome 1"/>
</dbReference>
<feature type="transmembrane region" description="Helical" evidence="5">
    <location>
        <begin position="220"/>
        <end position="241"/>
    </location>
</feature>
<evidence type="ECO:0000313" key="7">
    <source>
        <dbReference type="Proteomes" id="UP000694580"/>
    </source>
</evidence>
<evidence type="ECO:0000256" key="4">
    <source>
        <dbReference type="ARBA" id="ARBA00023136"/>
    </source>
</evidence>
<evidence type="ECO:0000313" key="6">
    <source>
        <dbReference type="Ensembl" id="ENSDCDP00010008354.1"/>
    </source>
</evidence>
<reference evidence="6" key="2">
    <citation type="submission" date="2025-08" db="UniProtKB">
        <authorList>
            <consortium name="Ensembl"/>
        </authorList>
    </citation>
    <scope>IDENTIFICATION</scope>
</reference>
<dbReference type="AlphaFoldDB" id="A0AAY4AHK2"/>
<feature type="transmembrane region" description="Helical" evidence="5">
    <location>
        <begin position="30"/>
        <end position="51"/>
    </location>
</feature>
<evidence type="ECO:0000256" key="3">
    <source>
        <dbReference type="ARBA" id="ARBA00022989"/>
    </source>
</evidence>
<dbReference type="InterPro" id="IPR002293">
    <property type="entry name" value="AA/rel_permease1"/>
</dbReference>
<dbReference type="InterPro" id="IPR050598">
    <property type="entry name" value="AminoAcid_Transporter"/>
</dbReference>
<feature type="transmembrane region" description="Helical" evidence="5">
    <location>
        <begin position="63"/>
        <end position="83"/>
    </location>
</feature>